<proteinExistence type="predicted"/>
<keyword evidence="2" id="KW-1185">Reference proteome</keyword>
<reference evidence="1 2" key="1">
    <citation type="submission" date="2021-06" db="EMBL/GenBank/DDBJ databases">
        <authorList>
            <person name="Palmer J.M."/>
        </authorList>
    </citation>
    <scope>NUCLEOTIDE SEQUENCE [LARGE SCALE GENOMIC DNA]</scope>
    <source>
        <strain evidence="1 2">AS_MEX2019</strain>
        <tissue evidence="1">Muscle</tissue>
    </source>
</reference>
<organism evidence="1 2">
    <name type="scientific">Ameca splendens</name>
    <dbReference type="NCBI Taxonomy" id="208324"/>
    <lineage>
        <taxon>Eukaryota</taxon>
        <taxon>Metazoa</taxon>
        <taxon>Chordata</taxon>
        <taxon>Craniata</taxon>
        <taxon>Vertebrata</taxon>
        <taxon>Euteleostomi</taxon>
        <taxon>Actinopterygii</taxon>
        <taxon>Neopterygii</taxon>
        <taxon>Teleostei</taxon>
        <taxon>Neoteleostei</taxon>
        <taxon>Acanthomorphata</taxon>
        <taxon>Ovalentaria</taxon>
        <taxon>Atherinomorphae</taxon>
        <taxon>Cyprinodontiformes</taxon>
        <taxon>Goodeidae</taxon>
        <taxon>Ameca</taxon>
    </lineage>
</organism>
<evidence type="ECO:0000313" key="2">
    <source>
        <dbReference type="Proteomes" id="UP001469553"/>
    </source>
</evidence>
<name>A0ABV1AEK4_9TELE</name>
<evidence type="ECO:0000313" key="1">
    <source>
        <dbReference type="EMBL" id="MEQ2316989.1"/>
    </source>
</evidence>
<dbReference type="Proteomes" id="UP001469553">
    <property type="component" value="Unassembled WGS sequence"/>
</dbReference>
<sequence>MGLSQHQTSLSRISFRSTSCFGWIISFTSRQKAVRRPVSSGSHSSVTDAGEHCDLTLPWQSLVTRCSWQSPDQGKQTTNTSLCCVDPCGLGNTSSLG</sequence>
<comment type="caution">
    <text evidence="1">The sequence shown here is derived from an EMBL/GenBank/DDBJ whole genome shotgun (WGS) entry which is preliminary data.</text>
</comment>
<gene>
    <name evidence="1" type="ORF">AMECASPLE_038192</name>
</gene>
<accession>A0ABV1AEK4</accession>
<dbReference type="EMBL" id="JAHRIP010091526">
    <property type="protein sequence ID" value="MEQ2316989.1"/>
    <property type="molecule type" value="Genomic_DNA"/>
</dbReference>
<protein>
    <submittedName>
        <fullName evidence="1">Uncharacterized protein</fullName>
    </submittedName>
</protein>